<feature type="non-terminal residue" evidence="8">
    <location>
        <position position="1"/>
    </location>
</feature>
<feature type="domain" description="T-SNARE coiled-coil homology" evidence="7">
    <location>
        <begin position="103"/>
        <end position="141"/>
    </location>
</feature>
<dbReference type="GO" id="GO:0012505">
    <property type="term" value="C:endomembrane system"/>
    <property type="evidence" value="ECO:0007669"/>
    <property type="project" value="TreeGrafter"/>
</dbReference>
<dbReference type="Gene3D" id="1.20.58.70">
    <property type="match status" value="1"/>
</dbReference>
<evidence type="ECO:0000256" key="2">
    <source>
        <dbReference type="ARBA" id="ARBA00009063"/>
    </source>
</evidence>
<evidence type="ECO:0000259" key="7">
    <source>
        <dbReference type="PROSITE" id="PS50192"/>
    </source>
</evidence>
<protein>
    <recommendedName>
        <fullName evidence="7">t-SNARE coiled-coil homology domain-containing protein</fullName>
    </recommendedName>
</protein>
<evidence type="ECO:0000313" key="9">
    <source>
        <dbReference type="Proteomes" id="UP000663881"/>
    </source>
</evidence>
<dbReference type="GO" id="GO:0048278">
    <property type="term" value="P:vesicle docking"/>
    <property type="evidence" value="ECO:0007669"/>
    <property type="project" value="TreeGrafter"/>
</dbReference>
<dbReference type="GO" id="GO:0006887">
    <property type="term" value="P:exocytosis"/>
    <property type="evidence" value="ECO:0007669"/>
    <property type="project" value="TreeGrafter"/>
</dbReference>
<comment type="similarity">
    <text evidence="2">Belongs to the syntaxin family.</text>
</comment>
<dbReference type="GO" id="GO:0006906">
    <property type="term" value="P:vesicle fusion"/>
    <property type="evidence" value="ECO:0007669"/>
    <property type="project" value="TreeGrafter"/>
</dbReference>
<comment type="caution">
    <text evidence="8">The sequence shown here is derived from an EMBL/GenBank/DDBJ whole genome shotgun (WGS) entry which is preliminary data.</text>
</comment>
<dbReference type="Pfam" id="PF00804">
    <property type="entry name" value="Syntaxin"/>
    <property type="match status" value="1"/>
</dbReference>
<dbReference type="InterPro" id="IPR000727">
    <property type="entry name" value="T_SNARE_dom"/>
</dbReference>
<dbReference type="GO" id="GO:0031201">
    <property type="term" value="C:SNARE complex"/>
    <property type="evidence" value="ECO:0007669"/>
    <property type="project" value="TreeGrafter"/>
</dbReference>
<keyword evidence="4 6" id="KW-1133">Transmembrane helix</keyword>
<reference evidence="8" key="1">
    <citation type="submission" date="2021-02" db="EMBL/GenBank/DDBJ databases">
        <authorList>
            <person name="Nowell W R."/>
        </authorList>
    </citation>
    <scope>NUCLEOTIDE SEQUENCE</scope>
</reference>
<dbReference type="PANTHER" id="PTHR19957">
    <property type="entry name" value="SYNTAXIN"/>
    <property type="match status" value="1"/>
</dbReference>
<dbReference type="GO" id="GO:0005886">
    <property type="term" value="C:plasma membrane"/>
    <property type="evidence" value="ECO:0007669"/>
    <property type="project" value="TreeGrafter"/>
</dbReference>
<feature type="transmembrane region" description="Helical" evidence="6">
    <location>
        <begin position="146"/>
        <end position="163"/>
    </location>
</feature>
<dbReference type="PROSITE" id="PS50192">
    <property type="entry name" value="T_SNARE"/>
    <property type="match status" value="1"/>
</dbReference>
<keyword evidence="5 6" id="KW-0472">Membrane</keyword>
<gene>
    <name evidence="8" type="ORF">OKA104_LOCUS35886</name>
</gene>
<feature type="transmembrane region" description="Helical" evidence="6">
    <location>
        <begin position="395"/>
        <end position="412"/>
    </location>
</feature>
<keyword evidence="3 6" id="KW-0812">Transmembrane</keyword>
<dbReference type="AlphaFoldDB" id="A0A819V818"/>
<dbReference type="GO" id="GO:0005484">
    <property type="term" value="F:SNAP receptor activity"/>
    <property type="evidence" value="ECO:0007669"/>
    <property type="project" value="TreeGrafter"/>
</dbReference>
<evidence type="ECO:0000256" key="1">
    <source>
        <dbReference type="ARBA" id="ARBA00004211"/>
    </source>
</evidence>
<evidence type="ECO:0000256" key="6">
    <source>
        <dbReference type="SAM" id="Phobius"/>
    </source>
</evidence>
<dbReference type="GO" id="GO:0000149">
    <property type="term" value="F:SNARE binding"/>
    <property type="evidence" value="ECO:0007669"/>
    <property type="project" value="TreeGrafter"/>
</dbReference>
<comment type="subcellular location">
    <subcellularLocation>
        <location evidence="1">Membrane</location>
        <topology evidence="1">Single-pass type IV membrane protein</topology>
    </subcellularLocation>
</comment>
<dbReference type="Proteomes" id="UP000663881">
    <property type="component" value="Unassembled WGS sequence"/>
</dbReference>
<proteinExistence type="inferred from homology"/>
<dbReference type="InterPro" id="IPR010989">
    <property type="entry name" value="SNARE"/>
</dbReference>
<dbReference type="GO" id="GO:0006886">
    <property type="term" value="P:intracellular protein transport"/>
    <property type="evidence" value="ECO:0007669"/>
    <property type="project" value="TreeGrafter"/>
</dbReference>
<sequence>QRRIKESQLFALIWHFNKTIIEYKKEAFSHRERCLKEISRVLEIHRCRINSDELEEILENGSSETFPSSMTMVERARQLSNKAEVHYRDIIKLEASVTDSNWFRDLPNLVADHSDMVDSIEHNVSKAMDYVEVPAKDVQRIRKTKIILFVNILLASLILILYYCGSITPNVTGLIPNVTISQTTSLYATAINMTLTIYQSPVNNTGSEISLIINGSTNVDSTNRCIAYGVMFSFFGQYPIINSQATGNGGCDAILGSECSQSILNLLQQSFSDINSDNCGVLYQSFLINLPKECTPQKNAVNSLLRSVLLNNGLFTIDNSSTANSSDIWTCFGSFQARDFLMKPFALAFFVGRPYSSGSIDSAIACFSTDNTTVGSNTTAQPSGMATQLFVSGKFLIFLSLLHFFSLFMVYLP</sequence>
<evidence type="ECO:0000256" key="3">
    <source>
        <dbReference type="ARBA" id="ARBA00022692"/>
    </source>
</evidence>
<dbReference type="PANTHER" id="PTHR19957:SF307">
    <property type="entry name" value="PROTEIN SSO1-RELATED"/>
    <property type="match status" value="1"/>
</dbReference>
<dbReference type="SUPFAM" id="SSF47661">
    <property type="entry name" value="t-snare proteins"/>
    <property type="match status" value="1"/>
</dbReference>
<accession>A0A819V818</accession>
<dbReference type="InterPro" id="IPR006011">
    <property type="entry name" value="Syntaxin_N"/>
</dbReference>
<dbReference type="InterPro" id="IPR045242">
    <property type="entry name" value="Syntaxin"/>
</dbReference>
<organism evidence="8 9">
    <name type="scientific">Adineta steineri</name>
    <dbReference type="NCBI Taxonomy" id="433720"/>
    <lineage>
        <taxon>Eukaryota</taxon>
        <taxon>Metazoa</taxon>
        <taxon>Spiralia</taxon>
        <taxon>Gnathifera</taxon>
        <taxon>Rotifera</taxon>
        <taxon>Eurotatoria</taxon>
        <taxon>Bdelloidea</taxon>
        <taxon>Adinetida</taxon>
        <taxon>Adinetidae</taxon>
        <taxon>Adineta</taxon>
    </lineage>
</organism>
<dbReference type="EMBL" id="CAJOAY010005365">
    <property type="protein sequence ID" value="CAF4105001.1"/>
    <property type="molecule type" value="Genomic_DNA"/>
</dbReference>
<name>A0A819V818_9BILA</name>
<evidence type="ECO:0000256" key="4">
    <source>
        <dbReference type="ARBA" id="ARBA00022989"/>
    </source>
</evidence>
<evidence type="ECO:0000256" key="5">
    <source>
        <dbReference type="ARBA" id="ARBA00023136"/>
    </source>
</evidence>
<evidence type="ECO:0000313" key="8">
    <source>
        <dbReference type="EMBL" id="CAF4105001.1"/>
    </source>
</evidence>